<proteinExistence type="predicted"/>
<sequence>MVLFGTILPISAEESGSIHVSDIENNEVPQGTTDDEARKVIDALLEHKSTQSALDQQVTEAKKAPIGQDTVIEDQAGNKVLVIGEGTSATSSETETKNPASTPSSSDEVVNDSSEATVKSAGTIPSKAANSTKSVDRNKAKQSSTKKEEKKSEVTPDEEEGSLPKTSAVK</sequence>
<dbReference type="eggNOG" id="ENOG5030CPA">
    <property type="taxonomic scope" value="Bacteria"/>
</dbReference>
<comment type="caution">
    <text evidence="2">The sequence shown here is derived from an EMBL/GenBank/DDBJ whole genome shotgun (WGS) entry which is preliminary data.</text>
</comment>
<feature type="compositionally biased region" description="Basic and acidic residues" evidence="1">
    <location>
        <begin position="134"/>
        <end position="154"/>
    </location>
</feature>
<evidence type="ECO:0000256" key="1">
    <source>
        <dbReference type="SAM" id="MobiDB-lite"/>
    </source>
</evidence>
<gene>
    <name evidence="2" type="ORF">HMPREF9380_0132</name>
</gene>
<feature type="compositionally biased region" description="Polar residues" evidence="1">
    <location>
        <begin position="50"/>
        <end position="59"/>
    </location>
</feature>
<feature type="compositionally biased region" description="Low complexity" evidence="1">
    <location>
        <begin position="84"/>
        <end position="93"/>
    </location>
</feature>
<dbReference type="HOGENOM" id="CLU_1433768_0_0_9"/>
<name>F3UUE4_STRSA</name>
<dbReference type="PATRIC" id="fig|888808.3.peg.126"/>
<evidence type="ECO:0000313" key="2">
    <source>
        <dbReference type="EMBL" id="EGJ41406.1"/>
    </source>
</evidence>
<reference evidence="2 3" key="1">
    <citation type="submission" date="2011-03" db="EMBL/GenBank/DDBJ databases">
        <authorList>
            <person name="Muzny D."/>
            <person name="Qin X."/>
            <person name="Deng J."/>
            <person name="Jiang H."/>
            <person name="Liu Y."/>
            <person name="Qu J."/>
            <person name="Song X.-Z."/>
            <person name="Zhang L."/>
            <person name="Thornton R."/>
            <person name="Coyle M."/>
            <person name="Francisco L."/>
            <person name="Jackson L."/>
            <person name="Javaid M."/>
            <person name="Korchina V."/>
            <person name="Kovar C."/>
            <person name="Mata R."/>
            <person name="Mathew T."/>
            <person name="Ngo R."/>
            <person name="Nguyen L."/>
            <person name="Nguyen N."/>
            <person name="Okwuonu G."/>
            <person name="Ongeri F."/>
            <person name="Pham C."/>
            <person name="Simmons D."/>
            <person name="Wilczek-Boney K."/>
            <person name="Hale W."/>
            <person name="Jakkamsetti A."/>
            <person name="Pham P."/>
            <person name="Ruth R."/>
            <person name="San Lucas F."/>
            <person name="Warren J."/>
            <person name="Zhang J."/>
            <person name="Zhao Z."/>
            <person name="Zhou C."/>
            <person name="Zhu D."/>
            <person name="Lee S."/>
            <person name="Bess C."/>
            <person name="Blankenburg K."/>
            <person name="Forbes L."/>
            <person name="Fu Q."/>
            <person name="Gubbala S."/>
            <person name="Hirani K."/>
            <person name="Jayaseelan J.C."/>
            <person name="Lara F."/>
            <person name="Munidasa M."/>
            <person name="Palculict T."/>
            <person name="Patil S."/>
            <person name="Pu L.-L."/>
            <person name="Saada N."/>
            <person name="Tang L."/>
            <person name="Weissenberger G."/>
            <person name="Zhu Y."/>
            <person name="Hemphill L."/>
            <person name="Shang Y."/>
            <person name="Youmans B."/>
            <person name="Ayvaz T."/>
            <person name="Ross M."/>
            <person name="Santibanez J."/>
            <person name="Aqrawi P."/>
            <person name="Gross S."/>
            <person name="Joshi V."/>
            <person name="Fowler G."/>
            <person name="Nazareth L."/>
            <person name="Reid J."/>
            <person name="Worley K."/>
            <person name="Petrosino J."/>
            <person name="Highlander S."/>
            <person name="Gibbs R."/>
        </authorList>
    </citation>
    <scope>NUCLEOTIDE SEQUENCE [LARGE SCALE GENOMIC DNA]</scope>
    <source>
        <strain evidence="2 3">SK49</strain>
    </source>
</reference>
<protein>
    <submittedName>
        <fullName evidence="2">Uncharacterized protein</fullName>
    </submittedName>
</protein>
<feature type="region of interest" description="Disordered" evidence="1">
    <location>
        <begin position="50"/>
        <end position="170"/>
    </location>
</feature>
<organism evidence="2 3">
    <name type="scientific">Streptococcus sanguinis SK49</name>
    <dbReference type="NCBI Taxonomy" id="888808"/>
    <lineage>
        <taxon>Bacteria</taxon>
        <taxon>Bacillati</taxon>
        <taxon>Bacillota</taxon>
        <taxon>Bacilli</taxon>
        <taxon>Lactobacillales</taxon>
        <taxon>Streptococcaceae</taxon>
        <taxon>Streptococcus</taxon>
    </lineage>
</organism>
<accession>F3UUE4</accession>
<dbReference type="AlphaFoldDB" id="F3UUE4"/>
<dbReference type="Proteomes" id="UP000006459">
    <property type="component" value="Unassembled WGS sequence"/>
</dbReference>
<dbReference type="EMBL" id="AFFO01000002">
    <property type="protein sequence ID" value="EGJ41406.1"/>
    <property type="molecule type" value="Genomic_DNA"/>
</dbReference>
<feature type="compositionally biased region" description="Low complexity" evidence="1">
    <location>
        <begin position="104"/>
        <end position="115"/>
    </location>
</feature>
<evidence type="ECO:0000313" key="3">
    <source>
        <dbReference type="Proteomes" id="UP000006459"/>
    </source>
</evidence>